<proteinExistence type="predicted"/>
<organism evidence="1 2">
    <name type="scientific">Heterodera schachtii</name>
    <name type="common">Sugarbeet cyst nematode worm</name>
    <name type="synonym">Tylenchus schachtii</name>
    <dbReference type="NCBI Taxonomy" id="97005"/>
    <lineage>
        <taxon>Eukaryota</taxon>
        <taxon>Metazoa</taxon>
        <taxon>Ecdysozoa</taxon>
        <taxon>Nematoda</taxon>
        <taxon>Chromadorea</taxon>
        <taxon>Rhabditida</taxon>
        <taxon>Tylenchina</taxon>
        <taxon>Tylenchomorpha</taxon>
        <taxon>Tylenchoidea</taxon>
        <taxon>Heteroderidae</taxon>
        <taxon>Heteroderinae</taxon>
        <taxon>Heterodera</taxon>
    </lineage>
</organism>
<evidence type="ECO:0008006" key="3">
    <source>
        <dbReference type="Google" id="ProtNLM"/>
    </source>
</evidence>
<gene>
    <name evidence="1" type="ORF">niasHS_013523</name>
</gene>
<name>A0ABD2I7Q9_HETSC</name>
<comment type="caution">
    <text evidence="1">The sequence shown here is derived from an EMBL/GenBank/DDBJ whole genome shotgun (WGS) entry which is preliminary data.</text>
</comment>
<accession>A0ABD2I7Q9</accession>
<sequence>MSDSISENLSLLFLPKSSDSFNELASSTNSMPHSLPSYRRLSSELWLLIFRYLERNDLDNCEKCCVWWHEMIRHNGKYLPGREIDYIIFSSKRAFSMVLSSGNIIKMYCFEKYFTLSDMLRPINDPSFVTVRTFRRSPFRPKPSPGANQLRNFFDELRLLTNGRAGGADPFSNEESADGGADHGKFGGVDAIGLHFPHFLKKTSYKIFTPPTVFFMKLNTLLRNLDHVNFIVFQTFTLTDAFVERFVCHIEPRIITNEVRLIRFEPGKTHNRAVRFFFGAILGNKIVWSSLSP</sequence>
<protein>
    <recommendedName>
        <fullName evidence="3">F-box domain-containing protein</fullName>
    </recommendedName>
</protein>
<reference evidence="1 2" key="1">
    <citation type="submission" date="2024-10" db="EMBL/GenBank/DDBJ databases">
        <authorList>
            <person name="Kim D."/>
        </authorList>
    </citation>
    <scope>NUCLEOTIDE SEQUENCE [LARGE SCALE GENOMIC DNA]</scope>
    <source>
        <strain evidence="1">Taebaek</strain>
    </source>
</reference>
<evidence type="ECO:0000313" key="1">
    <source>
        <dbReference type="EMBL" id="KAL3076252.1"/>
    </source>
</evidence>
<keyword evidence="2" id="KW-1185">Reference proteome</keyword>
<evidence type="ECO:0000313" key="2">
    <source>
        <dbReference type="Proteomes" id="UP001620645"/>
    </source>
</evidence>
<dbReference type="Proteomes" id="UP001620645">
    <property type="component" value="Unassembled WGS sequence"/>
</dbReference>
<dbReference type="EMBL" id="JBICCN010000338">
    <property type="protein sequence ID" value="KAL3076252.1"/>
    <property type="molecule type" value="Genomic_DNA"/>
</dbReference>
<dbReference type="SUPFAM" id="SSF81383">
    <property type="entry name" value="F-box domain"/>
    <property type="match status" value="1"/>
</dbReference>
<dbReference type="AlphaFoldDB" id="A0ABD2I7Q9"/>
<dbReference type="InterPro" id="IPR036047">
    <property type="entry name" value="F-box-like_dom_sf"/>
</dbReference>